<feature type="domain" description="RNA polymerase sigma factor 54 core-binding" evidence="10">
    <location>
        <begin position="72"/>
        <end position="248"/>
    </location>
</feature>
<evidence type="ECO:0000313" key="11">
    <source>
        <dbReference type="EMBL" id="QNN59824.1"/>
    </source>
</evidence>
<dbReference type="GO" id="GO:0003677">
    <property type="term" value="F:DNA binding"/>
    <property type="evidence" value="ECO:0007669"/>
    <property type="project" value="UniProtKB-KW"/>
</dbReference>
<dbReference type="EMBL" id="CP060715">
    <property type="protein sequence ID" value="QNN59824.1"/>
    <property type="molecule type" value="Genomic_DNA"/>
</dbReference>
<reference evidence="11 12" key="1">
    <citation type="submission" date="2020-08" db="EMBL/GenBank/DDBJ databases">
        <title>Genome sequence of Erysipelothrix inopinata DSM 15511T.</title>
        <authorList>
            <person name="Hyun D.-W."/>
            <person name="Bae J.-W."/>
        </authorList>
    </citation>
    <scope>NUCLEOTIDE SEQUENCE [LARGE SCALE GENOMIC DNA]</scope>
    <source>
        <strain evidence="11 12">DSM 15511</strain>
    </source>
</reference>
<keyword evidence="12" id="KW-1185">Reference proteome</keyword>
<dbReference type="PIRSF" id="PIRSF000774">
    <property type="entry name" value="RpoN"/>
    <property type="match status" value="1"/>
</dbReference>
<evidence type="ECO:0000256" key="6">
    <source>
        <dbReference type="ARBA" id="ARBA00023082"/>
    </source>
</evidence>
<organism evidence="11 12">
    <name type="scientific">Erysipelothrix inopinata</name>
    <dbReference type="NCBI Taxonomy" id="225084"/>
    <lineage>
        <taxon>Bacteria</taxon>
        <taxon>Bacillati</taxon>
        <taxon>Bacillota</taxon>
        <taxon>Erysipelotrichia</taxon>
        <taxon>Erysipelotrichales</taxon>
        <taxon>Erysipelotrichaceae</taxon>
        <taxon>Erysipelothrix</taxon>
    </lineage>
</organism>
<keyword evidence="4" id="KW-0548">Nucleotidyltransferase</keyword>
<keyword evidence="7" id="KW-0238">DNA-binding</keyword>
<keyword evidence="6" id="KW-0731">Sigma factor</keyword>
<evidence type="ECO:0000256" key="8">
    <source>
        <dbReference type="ARBA" id="ARBA00023163"/>
    </source>
</evidence>
<keyword evidence="8" id="KW-0804">Transcription</keyword>
<dbReference type="Gene3D" id="1.10.10.60">
    <property type="entry name" value="Homeodomain-like"/>
    <property type="match status" value="1"/>
</dbReference>
<dbReference type="KEGG" id="eio:H9L01_05375"/>
<dbReference type="GO" id="GO:0016987">
    <property type="term" value="F:sigma factor activity"/>
    <property type="evidence" value="ECO:0007669"/>
    <property type="project" value="UniProtKB-KW"/>
</dbReference>
<keyword evidence="3" id="KW-0808">Transferase</keyword>
<dbReference type="Proteomes" id="UP000515928">
    <property type="component" value="Chromosome"/>
</dbReference>
<proteinExistence type="inferred from homology"/>
<protein>
    <recommendedName>
        <fullName evidence="13">RNA polymerase factor sigma-54</fullName>
    </recommendedName>
</protein>
<evidence type="ECO:0008006" key="13">
    <source>
        <dbReference type="Google" id="ProtNLM"/>
    </source>
</evidence>
<evidence type="ECO:0000313" key="12">
    <source>
        <dbReference type="Proteomes" id="UP000515928"/>
    </source>
</evidence>
<evidence type="ECO:0000256" key="5">
    <source>
        <dbReference type="ARBA" id="ARBA00023015"/>
    </source>
</evidence>
<evidence type="ECO:0000259" key="9">
    <source>
        <dbReference type="Pfam" id="PF04552"/>
    </source>
</evidence>
<dbReference type="AlphaFoldDB" id="A0A7G9RW49"/>
<dbReference type="InterPro" id="IPR007634">
    <property type="entry name" value="RNA_pol_sigma_54_DNA-bd"/>
</dbReference>
<dbReference type="GO" id="GO:0000428">
    <property type="term" value="C:DNA-directed RNA polymerase complex"/>
    <property type="evidence" value="ECO:0007669"/>
    <property type="project" value="UniProtKB-KW"/>
</dbReference>
<dbReference type="GO" id="GO:0001216">
    <property type="term" value="F:DNA-binding transcription activator activity"/>
    <property type="evidence" value="ECO:0007669"/>
    <property type="project" value="InterPro"/>
</dbReference>
<evidence type="ECO:0000259" key="10">
    <source>
        <dbReference type="Pfam" id="PF04963"/>
    </source>
</evidence>
<keyword evidence="2" id="KW-0240">DNA-directed RNA polymerase</keyword>
<feature type="domain" description="RNA polymerase sigma factor 54 DNA-binding" evidence="9">
    <location>
        <begin position="255"/>
        <end position="405"/>
    </location>
</feature>
<dbReference type="GO" id="GO:0016779">
    <property type="term" value="F:nucleotidyltransferase activity"/>
    <property type="evidence" value="ECO:0007669"/>
    <property type="project" value="UniProtKB-KW"/>
</dbReference>
<dbReference type="Gene3D" id="1.10.10.1330">
    <property type="entry name" value="RNA polymerase sigma-54 factor, core-binding domain"/>
    <property type="match status" value="1"/>
</dbReference>
<dbReference type="PRINTS" id="PR00045">
    <property type="entry name" value="SIGMA54FCT"/>
</dbReference>
<dbReference type="PANTHER" id="PTHR32248:SF4">
    <property type="entry name" value="RNA POLYMERASE SIGMA-54 FACTOR"/>
    <property type="match status" value="1"/>
</dbReference>
<evidence type="ECO:0000256" key="3">
    <source>
        <dbReference type="ARBA" id="ARBA00022679"/>
    </source>
</evidence>
<evidence type="ECO:0000256" key="2">
    <source>
        <dbReference type="ARBA" id="ARBA00022478"/>
    </source>
</evidence>
<evidence type="ECO:0000256" key="1">
    <source>
        <dbReference type="ARBA" id="ARBA00008798"/>
    </source>
</evidence>
<accession>A0A7G9RW49</accession>
<evidence type="ECO:0000256" key="7">
    <source>
        <dbReference type="ARBA" id="ARBA00023125"/>
    </source>
</evidence>
<dbReference type="PANTHER" id="PTHR32248">
    <property type="entry name" value="RNA POLYMERASE SIGMA-54 FACTOR"/>
    <property type="match status" value="1"/>
</dbReference>
<evidence type="ECO:0000256" key="4">
    <source>
        <dbReference type="ARBA" id="ARBA00022695"/>
    </source>
</evidence>
<dbReference type="InterPro" id="IPR007046">
    <property type="entry name" value="RNA_pol_sigma_54_core-bd"/>
</dbReference>
<dbReference type="RefSeq" id="WP_187532958.1">
    <property type="nucleotide sequence ID" value="NZ_CBCSHU010000012.1"/>
</dbReference>
<dbReference type="Pfam" id="PF04552">
    <property type="entry name" value="Sigma54_DBD"/>
    <property type="match status" value="1"/>
</dbReference>
<dbReference type="InterPro" id="IPR000394">
    <property type="entry name" value="RNA_pol_sigma_54"/>
</dbReference>
<sequence>MKQKFEAKLKQKQQQTLSTRQIQMLDFMMLNQSRLDQSILEAFESNPTLEIEDGYFKSGTLVFDDVLAAYVKGPSLKDDLYMQLLERRDLNHDLMSYLIESLNDQGLLPTSNSVLAQELDKSECEIERHRFALQHFDPIGIGSESVKESIIVQLRALNHPLAELGIKILNNFLSVNDYSESKIIETYQIDEETLNDVLNVIHKCKPTFDFDSDDSKNLYPDLIINVNHQELECTSTRDYSKIKINYDYKQEASEEIKTWYQESEILLEKIQFRNHTLTNVVQIILDRQKEFFMNQKPLNILTQSDVAELLDINPSTVSRSIANKSVLFNGDIYELSDFFVSATKGGSSADTIKRKILRIVKNETKPYSDQKILELLHDEGIKVERRTVSKYRKELNIPSSSERRRIKKWY</sequence>
<keyword evidence="5" id="KW-0805">Transcription regulation</keyword>
<dbReference type="GO" id="GO:0006352">
    <property type="term" value="P:DNA-templated transcription initiation"/>
    <property type="evidence" value="ECO:0007669"/>
    <property type="project" value="InterPro"/>
</dbReference>
<dbReference type="InterPro" id="IPR038709">
    <property type="entry name" value="RpoN_core-bd_sf"/>
</dbReference>
<dbReference type="PROSITE" id="PS50044">
    <property type="entry name" value="SIGMA54_3"/>
    <property type="match status" value="1"/>
</dbReference>
<comment type="similarity">
    <text evidence="1">Belongs to the sigma-54 factor family.</text>
</comment>
<gene>
    <name evidence="11" type="ORF">H9L01_05375</name>
</gene>
<dbReference type="Pfam" id="PF04963">
    <property type="entry name" value="Sigma54_CBD"/>
    <property type="match status" value="1"/>
</dbReference>
<name>A0A7G9RW49_9FIRM</name>
<dbReference type="Pfam" id="PF00309">
    <property type="entry name" value="Sigma54_AID"/>
    <property type="match status" value="1"/>
</dbReference>